<reference evidence="1 2" key="1">
    <citation type="journal article" date="2020" name="Nature">
        <title>Six reference-quality genomes reveal evolution of bat adaptations.</title>
        <authorList>
            <person name="Jebb D."/>
            <person name="Huang Z."/>
            <person name="Pippel M."/>
            <person name="Hughes G.M."/>
            <person name="Lavrichenko K."/>
            <person name="Devanna P."/>
            <person name="Winkler S."/>
            <person name="Jermiin L.S."/>
            <person name="Skirmuntt E.C."/>
            <person name="Katzourakis A."/>
            <person name="Burkitt-Gray L."/>
            <person name="Ray D.A."/>
            <person name="Sullivan K.A.M."/>
            <person name="Roscito J.G."/>
            <person name="Kirilenko B.M."/>
            <person name="Davalos L.M."/>
            <person name="Corthals A.P."/>
            <person name="Power M.L."/>
            <person name="Jones G."/>
            <person name="Ransome R.D."/>
            <person name="Dechmann D.K.N."/>
            <person name="Locatelli A.G."/>
            <person name="Puechmaille S.J."/>
            <person name="Fedrigo O."/>
            <person name="Jarvis E.D."/>
            <person name="Hiller M."/>
            <person name="Vernes S.C."/>
            <person name="Myers E.W."/>
            <person name="Teeling E.C."/>
        </authorList>
    </citation>
    <scope>NUCLEOTIDE SEQUENCE [LARGE SCALE GENOMIC DNA]</scope>
    <source>
        <strain evidence="1">MPipKuh1</strain>
        <tissue evidence="1">Flight muscle</tissue>
    </source>
</reference>
<keyword evidence="2" id="KW-1185">Reference proteome</keyword>
<protein>
    <submittedName>
        <fullName evidence="1">Caspase recruitment domain family member 18</fullName>
    </submittedName>
</protein>
<accession>A0A7J7WYV0</accession>
<dbReference type="AlphaFoldDB" id="A0A7J7WYV0"/>
<name>A0A7J7WYV0_PIPKU</name>
<gene>
    <name evidence="1" type="ORF">mPipKuh1_002062</name>
</gene>
<evidence type="ECO:0000313" key="1">
    <source>
        <dbReference type="EMBL" id="KAF6342593.1"/>
    </source>
</evidence>
<organism evidence="1 2">
    <name type="scientific">Pipistrellus kuhlii</name>
    <name type="common">Kuhl's pipistrelle</name>
    <dbReference type="NCBI Taxonomy" id="59472"/>
    <lineage>
        <taxon>Eukaryota</taxon>
        <taxon>Metazoa</taxon>
        <taxon>Chordata</taxon>
        <taxon>Craniata</taxon>
        <taxon>Vertebrata</taxon>
        <taxon>Euteleostomi</taxon>
        <taxon>Mammalia</taxon>
        <taxon>Eutheria</taxon>
        <taxon>Laurasiatheria</taxon>
        <taxon>Chiroptera</taxon>
        <taxon>Yangochiroptera</taxon>
        <taxon>Vespertilionidae</taxon>
        <taxon>Pipistrellus</taxon>
    </lineage>
</organism>
<proteinExistence type="predicted"/>
<comment type="caution">
    <text evidence="1">The sequence shown here is derived from an EMBL/GenBank/DDBJ whole genome shotgun (WGS) entry which is preliminary data.</text>
</comment>
<evidence type="ECO:0000313" key="2">
    <source>
        <dbReference type="Proteomes" id="UP000558488"/>
    </source>
</evidence>
<sequence length="51" mass="5611">MNKVRDGNGIVMDKAPVLTDLILEKGCWACQKCITVHLGEDHQPALKIGLH</sequence>
<dbReference type="EMBL" id="JACAGB010000009">
    <property type="protein sequence ID" value="KAF6342593.1"/>
    <property type="molecule type" value="Genomic_DNA"/>
</dbReference>
<dbReference type="Proteomes" id="UP000558488">
    <property type="component" value="Unassembled WGS sequence"/>
</dbReference>